<dbReference type="Pfam" id="PF12796">
    <property type="entry name" value="Ank_2"/>
    <property type="match status" value="1"/>
</dbReference>
<feature type="region of interest" description="Disordered" evidence="2">
    <location>
        <begin position="1"/>
        <end position="21"/>
    </location>
</feature>
<feature type="repeat" description="ANK" evidence="1">
    <location>
        <begin position="614"/>
        <end position="646"/>
    </location>
</feature>
<name>A0AA39WJ96_9PEZI</name>
<evidence type="ECO:0000313" key="4">
    <source>
        <dbReference type="EMBL" id="KAK0616396.1"/>
    </source>
</evidence>
<reference evidence="4" key="1">
    <citation type="submission" date="2023-06" db="EMBL/GenBank/DDBJ databases">
        <title>Genome-scale phylogeny and comparative genomics of the fungal order Sordariales.</title>
        <authorList>
            <consortium name="Lawrence Berkeley National Laboratory"/>
            <person name="Hensen N."/>
            <person name="Bonometti L."/>
            <person name="Westerberg I."/>
            <person name="Brannstrom I.O."/>
            <person name="Guillou S."/>
            <person name="Cros-Aarteil S."/>
            <person name="Calhoun S."/>
            <person name="Haridas S."/>
            <person name="Kuo A."/>
            <person name="Mondo S."/>
            <person name="Pangilinan J."/>
            <person name="Riley R."/>
            <person name="Labutti K."/>
            <person name="Andreopoulos B."/>
            <person name="Lipzen A."/>
            <person name="Chen C."/>
            <person name="Yanf M."/>
            <person name="Daum C."/>
            <person name="Ng V."/>
            <person name="Clum A."/>
            <person name="Steindorff A."/>
            <person name="Ohm R."/>
            <person name="Martin F."/>
            <person name="Silar P."/>
            <person name="Natvig D."/>
            <person name="Lalanne C."/>
            <person name="Gautier V."/>
            <person name="Ament-Velasquez S.L."/>
            <person name="Kruys A."/>
            <person name="Hutchinson M.I."/>
            <person name="Powell A.J."/>
            <person name="Barry K."/>
            <person name="Miller A.N."/>
            <person name="Grigoriev I.V."/>
            <person name="Debuchy R."/>
            <person name="Gladieux P."/>
            <person name="Thoren M.H."/>
            <person name="Johannesson H."/>
        </authorList>
    </citation>
    <scope>NUCLEOTIDE SEQUENCE</scope>
    <source>
        <strain evidence="4">CBS 606.72</strain>
    </source>
</reference>
<dbReference type="PANTHER" id="PTHR24148:SF78">
    <property type="entry name" value="HETEROKARYON INCOMPATIBILITY DOMAIN-CONTAINING PROTEIN"/>
    <property type="match status" value="1"/>
</dbReference>
<sequence>MATPVGSEAKHKSSRDADLHRYSPLSEHGNIRLVRLLPHKDERAPIQCQLFEYPLEELSQQATHLYEALSYVWGSEEDNMKQPIYIHSLDGKGKGDNASAGNVRCLRVTTNLHAALSHIRDRVMDRVLWIDAICINQEDNKEKGGQVQSMAKIYASANRVIVWLGEAAGDTDGAFEALCQAAATGRIGLSACRTIPALLERPWFQRIWILQEVAAARQILIKCGPDEVDGSVFCSGIEASKLLDDDNAHPNLRALVPPITYLMRHVTFWPRAAASRTGAFSLKIRPLAELVDMYHTHKASNQLDKIYALLGMCSDDPKAAGLSADYGVSWEDVFRKLICFSISNRISVRVWGDKQSVAVIRGKGRILGKVSCVQGGDARGDVQKVGITWKNAHGSFVTEEEGSFLLSLQASAKPIQVGDAVCQLEEASNPTIIRLCDGYSAVIMIQAPLSRTYGKRLEHLRRIITSLVDLVLVWDWEVPQYDQGQDYESFKGSQGGSAQPQPALQDDLEKVVRLWNFGILLSAMGKYEDSGNMLRQAIKTYGAVPGCTDTFSSHSAGVEADEEVLTVMHDLARGCQAQDWAGQTPLWWALEQGHEAMVKVLLDGGVDVEANDRGGQTPLSWASENGHEAVVKVLLDKGADIELKDKDGRTPLSWASRMATRLW</sequence>
<evidence type="ECO:0000313" key="5">
    <source>
        <dbReference type="Proteomes" id="UP001175000"/>
    </source>
</evidence>
<evidence type="ECO:0000256" key="1">
    <source>
        <dbReference type="PROSITE-ProRule" id="PRU00023"/>
    </source>
</evidence>
<gene>
    <name evidence="4" type="ORF">B0T14DRAFT_245977</name>
</gene>
<protein>
    <submittedName>
        <fullName evidence="4">Heterokaryon incompatibility protein-domain-containing protein</fullName>
    </submittedName>
</protein>
<keyword evidence="5" id="KW-1185">Reference proteome</keyword>
<dbReference type="Gene3D" id="1.25.40.20">
    <property type="entry name" value="Ankyrin repeat-containing domain"/>
    <property type="match status" value="1"/>
</dbReference>
<dbReference type="Pfam" id="PF06985">
    <property type="entry name" value="HET"/>
    <property type="match status" value="1"/>
</dbReference>
<accession>A0AA39WJ96</accession>
<dbReference type="EMBL" id="JAULSU010000005">
    <property type="protein sequence ID" value="KAK0616396.1"/>
    <property type="molecule type" value="Genomic_DNA"/>
</dbReference>
<feature type="repeat" description="ANK" evidence="1">
    <location>
        <begin position="581"/>
        <end position="613"/>
    </location>
</feature>
<dbReference type="InterPro" id="IPR052895">
    <property type="entry name" value="HetReg/Transcr_Mod"/>
</dbReference>
<dbReference type="InterPro" id="IPR010730">
    <property type="entry name" value="HET"/>
</dbReference>
<keyword evidence="1" id="KW-0040">ANK repeat</keyword>
<evidence type="ECO:0000259" key="3">
    <source>
        <dbReference type="Pfam" id="PF06985"/>
    </source>
</evidence>
<dbReference type="PANTHER" id="PTHR24148">
    <property type="entry name" value="ANKYRIN REPEAT DOMAIN-CONTAINING PROTEIN 39 HOMOLOG-RELATED"/>
    <property type="match status" value="1"/>
</dbReference>
<dbReference type="AlphaFoldDB" id="A0AA39WJ96"/>
<dbReference type="Proteomes" id="UP001175000">
    <property type="component" value="Unassembled WGS sequence"/>
</dbReference>
<proteinExistence type="predicted"/>
<organism evidence="4 5">
    <name type="scientific">Immersiella caudata</name>
    <dbReference type="NCBI Taxonomy" id="314043"/>
    <lineage>
        <taxon>Eukaryota</taxon>
        <taxon>Fungi</taxon>
        <taxon>Dikarya</taxon>
        <taxon>Ascomycota</taxon>
        <taxon>Pezizomycotina</taxon>
        <taxon>Sordariomycetes</taxon>
        <taxon>Sordariomycetidae</taxon>
        <taxon>Sordariales</taxon>
        <taxon>Lasiosphaeriaceae</taxon>
        <taxon>Immersiella</taxon>
    </lineage>
</organism>
<dbReference type="InterPro" id="IPR036770">
    <property type="entry name" value="Ankyrin_rpt-contain_sf"/>
</dbReference>
<dbReference type="PROSITE" id="PS50088">
    <property type="entry name" value="ANK_REPEAT"/>
    <property type="match status" value="2"/>
</dbReference>
<dbReference type="InterPro" id="IPR002110">
    <property type="entry name" value="Ankyrin_rpt"/>
</dbReference>
<feature type="compositionally biased region" description="Basic and acidic residues" evidence="2">
    <location>
        <begin position="8"/>
        <end position="21"/>
    </location>
</feature>
<dbReference type="PRINTS" id="PR01415">
    <property type="entry name" value="ANKYRIN"/>
</dbReference>
<feature type="domain" description="Heterokaryon incompatibility" evidence="3">
    <location>
        <begin position="66"/>
        <end position="212"/>
    </location>
</feature>
<evidence type="ECO:0000256" key="2">
    <source>
        <dbReference type="SAM" id="MobiDB-lite"/>
    </source>
</evidence>
<comment type="caution">
    <text evidence="4">The sequence shown here is derived from an EMBL/GenBank/DDBJ whole genome shotgun (WGS) entry which is preliminary data.</text>
</comment>
<dbReference type="SUPFAM" id="SSF48403">
    <property type="entry name" value="Ankyrin repeat"/>
    <property type="match status" value="1"/>
</dbReference>
<dbReference type="PROSITE" id="PS50297">
    <property type="entry name" value="ANK_REP_REGION"/>
    <property type="match status" value="2"/>
</dbReference>
<dbReference type="SMART" id="SM00248">
    <property type="entry name" value="ANK"/>
    <property type="match status" value="2"/>
</dbReference>